<gene>
    <name evidence="1" type="ORF">EVAR_174_1</name>
</gene>
<protein>
    <submittedName>
        <fullName evidence="1">Uncharacterized protein</fullName>
    </submittedName>
</protein>
<dbReference type="Proteomes" id="UP000299102">
    <property type="component" value="Unassembled WGS sequence"/>
</dbReference>
<accession>A0A4C1S9S2</accession>
<proteinExistence type="predicted"/>
<name>A0A4C1S9S2_EUMVA</name>
<keyword evidence="2" id="KW-1185">Reference proteome</keyword>
<comment type="caution">
    <text evidence="1">The sequence shown here is derived from an EMBL/GenBank/DDBJ whole genome shotgun (WGS) entry which is preliminary data.</text>
</comment>
<evidence type="ECO:0000313" key="1">
    <source>
        <dbReference type="EMBL" id="GBO98635.1"/>
    </source>
</evidence>
<evidence type="ECO:0000313" key="2">
    <source>
        <dbReference type="Proteomes" id="UP000299102"/>
    </source>
</evidence>
<dbReference type="AlphaFoldDB" id="A0A4C1S9S2"/>
<reference evidence="1 2" key="1">
    <citation type="journal article" date="2019" name="Commun. Biol.">
        <title>The bagworm genome reveals a unique fibroin gene that provides high tensile strength.</title>
        <authorList>
            <person name="Kono N."/>
            <person name="Nakamura H."/>
            <person name="Ohtoshi R."/>
            <person name="Tomita M."/>
            <person name="Numata K."/>
            <person name="Arakawa K."/>
        </authorList>
    </citation>
    <scope>NUCLEOTIDE SEQUENCE [LARGE SCALE GENOMIC DNA]</scope>
</reference>
<dbReference type="OrthoDB" id="412981at2759"/>
<organism evidence="1 2">
    <name type="scientific">Eumeta variegata</name>
    <name type="common">Bagworm moth</name>
    <name type="synonym">Eumeta japonica</name>
    <dbReference type="NCBI Taxonomy" id="151549"/>
    <lineage>
        <taxon>Eukaryota</taxon>
        <taxon>Metazoa</taxon>
        <taxon>Ecdysozoa</taxon>
        <taxon>Arthropoda</taxon>
        <taxon>Hexapoda</taxon>
        <taxon>Insecta</taxon>
        <taxon>Pterygota</taxon>
        <taxon>Neoptera</taxon>
        <taxon>Endopterygota</taxon>
        <taxon>Lepidoptera</taxon>
        <taxon>Glossata</taxon>
        <taxon>Ditrysia</taxon>
        <taxon>Tineoidea</taxon>
        <taxon>Psychidae</taxon>
        <taxon>Oiketicinae</taxon>
        <taxon>Eumeta</taxon>
    </lineage>
</organism>
<dbReference type="EMBL" id="BGZK01000001">
    <property type="protein sequence ID" value="GBO98635.1"/>
    <property type="molecule type" value="Genomic_DNA"/>
</dbReference>
<sequence>MQFRQRCESFAELRQAVWTFRGAALEETIEQSGEDWKSLHQLCYCTNENANSCVLIIRQDWDASLCRKGSGGDPG</sequence>